<dbReference type="RefSeq" id="WP_028106429.1">
    <property type="nucleotide sequence ID" value="NZ_LVVL01000001.1"/>
</dbReference>
<organism evidence="1 2">
    <name type="scientific">Exiguobacterium undae</name>
    <dbReference type="NCBI Taxonomy" id="169177"/>
    <lineage>
        <taxon>Bacteria</taxon>
        <taxon>Bacillati</taxon>
        <taxon>Bacillota</taxon>
        <taxon>Bacilli</taxon>
        <taxon>Bacillales</taxon>
        <taxon>Bacillales Family XII. Incertae Sedis</taxon>
        <taxon>Exiguobacterium</taxon>
    </lineage>
</organism>
<name>A0ABX2VCN6_9BACL</name>
<evidence type="ECO:0000313" key="2">
    <source>
        <dbReference type="Proteomes" id="UP000078447"/>
    </source>
</evidence>
<proteinExistence type="predicted"/>
<evidence type="ECO:0000313" key="1">
    <source>
        <dbReference type="EMBL" id="OAN15610.1"/>
    </source>
</evidence>
<keyword evidence="2" id="KW-1185">Reference proteome</keyword>
<protein>
    <submittedName>
        <fullName evidence="1">Uncharacterized protein</fullName>
    </submittedName>
</protein>
<dbReference type="EMBL" id="LVVL01000001">
    <property type="protein sequence ID" value="OAN15610.1"/>
    <property type="molecule type" value="Genomic_DNA"/>
</dbReference>
<dbReference type="Proteomes" id="UP000078447">
    <property type="component" value="Unassembled WGS sequence"/>
</dbReference>
<sequence>MILRHFTHRRHLKAIVARGGLSVKDTAEPYLQFEFNPPSDHLKETFHLLHQSTSEPWDETDTVTLDFDFVKIQAADIDVLEQVEPFPGKIDFDSANGPVRFVKNFLSLGYLTEESREQLSEYY</sequence>
<gene>
    <name evidence="1" type="ORF">A3783_06640</name>
</gene>
<comment type="caution">
    <text evidence="1">The sequence shown here is derived from an EMBL/GenBank/DDBJ whole genome shotgun (WGS) entry which is preliminary data.</text>
</comment>
<accession>A0ABX2VCN6</accession>
<reference evidence="1 2" key="1">
    <citation type="submission" date="2016-03" db="EMBL/GenBank/DDBJ databases">
        <authorList>
            <person name="Cho S.-Y."/>
            <person name="Lim S."/>
            <person name="Kim H."/>
            <person name="Soh E.H."/>
            <person name="Moon J.S."/>
        </authorList>
    </citation>
    <scope>NUCLEOTIDE SEQUENCE [LARGE SCALE GENOMIC DNA]</scope>
    <source>
        <strain evidence="1 2">KCTC 3810</strain>
    </source>
</reference>